<dbReference type="Gene3D" id="3.40.50.620">
    <property type="entry name" value="HUPs"/>
    <property type="match status" value="2"/>
</dbReference>
<dbReference type="Pfam" id="PF00582">
    <property type="entry name" value="Usp"/>
    <property type="match status" value="2"/>
</dbReference>
<dbReference type="SUPFAM" id="SSF52402">
    <property type="entry name" value="Adenine nucleotide alpha hydrolases-like"/>
    <property type="match status" value="2"/>
</dbReference>
<dbReference type="PANTHER" id="PTHR46553">
    <property type="entry name" value="ADENINE NUCLEOTIDE ALPHA HYDROLASES-LIKE SUPERFAMILY PROTEIN"/>
    <property type="match status" value="1"/>
</dbReference>
<dbReference type="EMBL" id="JBIRGH010000002">
    <property type="protein sequence ID" value="MFH8583532.1"/>
    <property type="molecule type" value="Genomic_DNA"/>
</dbReference>
<comment type="similarity">
    <text evidence="1">Belongs to the universal stress protein A family.</text>
</comment>
<dbReference type="InterPro" id="IPR006016">
    <property type="entry name" value="UspA"/>
</dbReference>
<dbReference type="InterPro" id="IPR006015">
    <property type="entry name" value="Universal_stress_UspA"/>
</dbReference>
<evidence type="ECO:0000259" key="2">
    <source>
        <dbReference type="Pfam" id="PF00582"/>
    </source>
</evidence>
<proteinExistence type="inferred from homology"/>
<feature type="domain" description="UspA" evidence="2">
    <location>
        <begin position="159"/>
        <end position="298"/>
    </location>
</feature>
<evidence type="ECO:0000313" key="4">
    <source>
        <dbReference type="Proteomes" id="UP001610990"/>
    </source>
</evidence>
<dbReference type="Proteomes" id="UP001610990">
    <property type="component" value="Unassembled WGS sequence"/>
</dbReference>
<name>A0ABW7R652_9ACTN</name>
<evidence type="ECO:0000256" key="1">
    <source>
        <dbReference type="ARBA" id="ARBA00008791"/>
    </source>
</evidence>
<accession>A0ABW7R652</accession>
<gene>
    <name evidence="3" type="ORF">ACH4GP_03925</name>
</gene>
<dbReference type="PANTHER" id="PTHR46553:SF3">
    <property type="entry name" value="ADENINE NUCLEOTIDE ALPHA HYDROLASES-LIKE SUPERFAMILY PROTEIN"/>
    <property type="match status" value="1"/>
</dbReference>
<evidence type="ECO:0000313" key="3">
    <source>
        <dbReference type="EMBL" id="MFH8583532.1"/>
    </source>
</evidence>
<dbReference type="PRINTS" id="PR01438">
    <property type="entry name" value="UNVRSLSTRESS"/>
</dbReference>
<organism evidence="3 4">
    <name type="scientific">Streptomyces celluloflavus</name>
    <dbReference type="NCBI Taxonomy" id="58344"/>
    <lineage>
        <taxon>Bacteria</taxon>
        <taxon>Bacillati</taxon>
        <taxon>Actinomycetota</taxon>
        <taxon>Actinomycetes</taxon>
        <taxon>Kitasatosporales</taxon>
        <taxon>Streptomycetaceae</taxon>
        <taxon>Streptomyces</taxon>
    </lineage>
</organism>
<sequence length="300" mass="32144">MTRPVTVGLDGSPASLAAAGWGAREALRRELPLCLVHAWEWQPYTNAPLAGTEGPRQWSERVPREAAADLRNRYPDLDITTDHRTGPPPEVLCDAAREAELLAMGSARIGTLAGFLLGSVGLSTAAHSERPVVFVRAGTTADDEHRPATDGRPPAAMAYRPVVLGLDLSRPCAEVIRFAFDTAALRAAPLRVVHGWHPPAYIAYGAGVRPTLRADMAAEQTETMRTELRPWREKYPGIDVIEQSASGPPARHLVAAGAEAGLVVIGRRTGRSWVGPPRIGHVAHAVLHHCPAPVAVVPYA</sequence>
<keyword evidence="4" id="KW-1185">Reference proteome</keyword>
<comment type="caution">
    <text evidence="3">The sequence shown here is derived from an EMBL/GenBank/DDBJ whole genome shotgun (WGS) entry which is preliminary data.</text>
</comment>
<dbReference type="InterPro" id="IPR014729">
    <property type="entry name" value="Rossmann-like_a/b/a_fold"/>
</dbReference>
<feature type="domain" description="UspA" evidence="2">
    <location>
        <begin position="1"/>
        <end position="136"/>
    </location>
</feature>
<reference evidence="3 4" key="1">
    <citation type="submission" date="2024-10" db="EMBL/GenBank/DDBJ databases">
        <title>The Natural Products Discovery Center: Release of the First 8490 Sequenced Strains for Exploring Actinobacteria Biosynthetic Diversity.</title>
        <authorList>
            <person name="Kalkreuter E."/>
            <person name="Kautsar S.A."/>
            <person name="Yang D."/>
            <person name="Bader C.D."/>
            <person name="Teijaro C.N."/>
            <person name="Fluegel L."/>
            <person name="Davis C.M."/>
            <person name="Simpson J.R."/>
            <person name="Lauterbach L."/>
            <person name="Steele A.D."/>
            <person name="Gui C."/>
            <person name="Meng S."/>
            <person name="Li G."/>
            <person name="Viehrig K."/>
            <person name="Ye F."/>
            <person name="Su P."/>
            <person name="Kiefer A.F."/>
            <person name="Nichols A."/>
            <person name="Cepeda A.J."/>
            <person name="Yan W."/>
            <person name="Fan B."/>
            <person name="Jiang Y."/>
            <person name="Adhikari A."/>
            <person name="Zheng C.-J."/>
            <person name="Schuster L."/>
            <person name="Cowan T.M."/>
            <person name="Smanski M.J."/>
            <person name="Chevrette M.G."/>
            <person name="De Carvalho L.P.S."/>
            <person name="Shen B."/>
        </authorList>
    </citation>
    <scope>NUCLEOTIDE SEQUENCE [LARGE SCALE GENOMIC DNA]</scope>
    <source>
        <strain evidence="3 4">NPDC018013</strain>
    </source>
</reference>
<dbReference type="RefSeq" id="WP_397671112.1">
    <property type="nucleotide sequence ID" value="NZ_JBIRFW010000002.1"/>
</dbReference>
<protein>
    <submittedName>
        <fullName evidence="3">Universal stress protein</fullName>
    </submittedName>
</protein>